<organism evidence="4 5">
    <name type="scientific">Diaporthe helianthi</name>
    <dbReference type="NCBI Taxonomy" id="158607"/>
    <lineage>
        <taxon>Eukaryota</taxon>
        <taxon>Fungi</taxon>
        <taxon>Dikarya</taxon>
        <taxon>Ascomycota</taxon>
        <taxon>Pezizomycotina</taxon>
        <taxon>Sordariomycetes</taxon>
        <taxon>Sordariomycetidae</taxon>
        <taxon>Diaporthales</taxon>
        <taxon>Diaporthaceae</taxon>
        <taxon>Diaporthe</taxon>
    </lineage>
</organism>
<evidence type="ECO:0000313" key="4">
    <source>
        <dbReference type="EMBL" id="POS69157.1"/>
    </source>
</evidence>
<feature type="domain" description="Fe2OG dioxygenase" evidence="3">
    <location>
        <begin position="190"/>
        <end position="298"/>
    </location>
</feature>
<comment type="similarity">
    <text evidence="1 2">Belongs to the iron/ascorbate-dependent oxidoreductase family.</text>
</comment>
<keyword evidence="2" id="KW-0560">Oxidoreductase</keyword>
<dbReference type="Pfam" id="PF03171">
    <property type="entry name" value="2OG-FeII_Oxy"/>
    <property type="match status" value="1"/>
</dbReference>
<dbReference type="AlphaFoldDB" id="A0A2P5HFY3"/>
<keyword evidence="2" id="KW-0479">Metal-binding</keyword>
<dbReference type="Gene3D" id="2.60.120.330">
    <property type="entry name" value="B-lactam Antibiotic, Isopenicillin N Synthase, Chain"/>
    <property type="match status" value="1"/>
</dbReference>
<dbReference type="Proteomes" id="UP000094444">
    <property type="component" value="Unassembled WGS sequence"/>
</dbReference>
<evidence type="ECO:0000256" key="2">
    <source>
        <dbReference type="RuleBase" id="RU003682"/>
    </source>
</evidence>
<gene>
    <name evidence="4" type="ORF">DHEL01_v212448</name>
</gene>
<evidence type="ECO:0000259" key="3">
    <source>
        <dbReference type="PROSITE" id="PS51471"/>
    </source>
</evidence>
<name>A0A2P5HFY3_DIAHE</name>
<protein>
    <submittedName>
        <fullName evidence="4">2OG-Fe(II)oxygenase</fullName>
    </submittedName>
</protein>
<evidence type="ECO:0000313" key="5">
    <source>
        <dbReference type="Proteomes" id="UP000094444"/>
    </source>
</evidence>
<dbReference type="InterPro" id="IPR050231">
    <property type="entry name" value="Iron_ascorbate_oxido_reductase"/>
</dbReference>
<dbReference type="InterPro" id="IPR027443">
    <property type="entry name" value="IPNS-like_sf"/>
</dbReference>
<dbReference type="PRINTS" id="PR00682">
    <property type="entry name" value="IPNSYNTHASE"/>
</dbReference>
<dbReference type="STRING" id="158607.A0A2P5HFY3"/>
<keyword evidence="2" id="KW-0408">Iron</keyword>
<accession>A0A2P5HFY3</accession>
<keyword evidence="5" id="KW-1185">Reference proteome</keyword>
<reference evidence="4" key="1">
    <citation type="submission" date="2017-09" db="EMBL/GenBank/DDBJ databases">
        <title>Polyketide synthases of a Diaporthe helianthi virulent isolate.</title>
        <authorList>
            <person name="Baroncelli R."/>
        </authorList>
    </citation>
    <scope>NUCLEOTIDE SEQUENCE [LARGE SCALE GENOMIC DNA]</scope>
    <source>
        <strain evidence="4">7/96</strain>
    </source>
</reference>
<dbReference type="GO" id="GO:0044283">
    <property type="term" value="P:small molecule biosynthetic process"/>
    <property type="evidence" value="ECO:0007669"/>
    <property type="project" value="UniProtKB-ARBA"/>
</dbReference>
<dbReference type="InterPro" id="IPR026992">
    <property type="entry name" value="DIOX_N"/>
</dbReference>
<dbReference type="Pfam" id="PF14226">
    <property type="entry name" value="DIOX_N"/>
    <property type="match status" value="1"/>
</dbReference>
<dbReference type="InterPro" id="IPR044861">
    <property type="entry name" value="IPNS-like_FE2OG_OXY"/>
</dbReference>
<sequence>MNPSSSSLLSPQPSSFHIPTIDISPYLEDASTDAARRVVDDVRNACMTAGFFSLVGHGIPREVQTGVLDAAKRFFDLPLAEKEALRHPLIKNRGYEIIGAQTLQEDTLPDLKEGFYIGKDLPLESDKVKAHPELLGQNMFPASMPESDFRLPTERYYAAVMDLSMRVLEILAKGLPYGDDIFHEFVSNDPVCIMRLLHYPPQPQAHVPPTRNEKQLGAGAHTDFGAITLLLQDSAGGLQVQDPQTGTWHGVAPNADAYVVNIGDMLALWTKGIYRSAVHRVINSSGAHRYSVPFFFDGNAEAQLAPFDGSEPVGGRVVTVEEHMLQRLGMSYRSPSGGRGAGPAAAAGARAQAAAGRAVSASA</sequence>
<dbReference type="PROSITE" id="PS51471">
    <property type="entry name" value="FE2OG_OXY"/>
    <property type="match status" value="1"/>
</dbReference>
<dbReference type="GO" id="GO:0046872">
    <property type="term" value="F:metal ion binding"/>
    <property type="evidence" value="ECO:0007669"/>
    <property type="project" value="UniProtKB-KW"/>
</dbReference>
<evidence type="ECO:0000256" key="1">
    <source>
        <dbReference type="ARBA" id="ARBA00008056"/>
    </source>
</evidence>
<dbReference type="OrthoDB" id="288590at2759"/>
<dbReference type="EMBL" id="MAVT02002597">
    <property type="protein sequence ID" value="POS69157.1"/>
    <property type="molecule type" value="Genomic_DNA"/>
</dbReference>
<dbReference type="SUPFAM" id="SSF51197">
    <property type="entry name" value="Clavaminate synthase-like"/>
    <property type="match status" value="1"/>
</dbReference>
<dbReference type="InterPro" id="IPR005123">
    <property type="entry name" value="Oxoglu/Fe-dep_dioxygenase_dom"/>
</dbReference>
<dbReference type="PANTHER" id="PTHR47990">
    <property type="entry name" value="2-OXOGLUTARATE (2OG) AND FE(II)-DEPENDENT OXYGENASE SUPERFAMILY PROTEIN-RELATED"/>
    <property type="match status" value="1"/>
</dbReference>
<dbReference type="InParanoid" id="A0A2P5HFY3"/>
<comment type="caution">
    <text evidence="4">The sequence shown here is derived from an EMBL/GenBank/DDBJ whole genome shotgun (WGS) entry which is preliminary data.</text>
</comment>
<proteinExistence type="inferred from homology"/>
<dbReference type="GO" id="GO:0016491">
    <property type="term" value="F:oxidoreductase activity"/>
    <property type="evidence" value="ECO:0007669"/>
    <property type="project" value="UniProtKB-KW"/>
</dbReference>